<protein>
    <submittedName>
        <fullName evidence="2">DUF4123 domain-containing protein</fullName>
    </submittedName>
</protein>
<dbReference type="AlphaFoldDB" id="A0A7E4W396"/>
<proteinExistence type="predicted"/>
<name>A0A7E4W396_PANRE</name>
<reference evidence="2" key="2">
    <citation type="submission" date="2020-10" db="UniProtKB">
        <authorList>
            <consortium name="WormBaseParasite"/>
        </authorList>
    </citation>
    <scope>IDENTIFICATION</scope>
</reference>
<dbReference type="Proteomes" id="UP000492821">
    <property type="component" value="Unassembled WGS sequence"/>
</dbReference>
<evidence type="ECO:0000313" key="1">
    <source>
        <dbReference type="Proteomes" id="UP000492821"/>
    </source>
</evidence>
<reference evidence="1" key="1">
    <citation type="journal article" date="2013" name="Genetics">
        <title>The draft genome and transcriptome of Panagrellus redivivus are shaped by the harsh demands of a free-living lifestyle.</title>
        <authorList>
            <person name="Srinivasan J."/>
            <person name="Dillman A.R."/>
            <person name="Macchietto M.G."/>
            <person name="Heikkinen L."/>
            <person name="Lakso M."/>
            <person name="Fracchia K.M."/>
            <person name="Antoshechkin I."/>
            <person name="Mortazavi A."/>
            <person name="Wong G."/>
            <person name="Sternberg P.W."/>
        </authorList>
    </citation>
    <scope>NUCLEOTIDE SEQUENCE [LARGE SCALE GENOMIC DNA]</scope>
    <source>
        <strain evidence="1">MT8872</strain>
    </source>
</reference>
<keyword evidence="1" id="KW-1185">Reference proteome</keyword>
<organism evidence="1 2">
    <name type="scientific">Panagrellus redivivus</name>
    <name type="common">Microworm</name>
    <dbReference type="NCBI Taxonomy" id="6233"/>
    <lineage>
        <taxon>Eukaryota</taxon>
        <taxon>Metazoa</taxon>
        <taxon>Ecdysozoa</taxon>
        <taxon>Nematoda</taxon>
        <taxon>Chromadorea</taxon>
        <taxon>Rhabditida</taxon>
        <taxon>Tylenchina</taxon>
        <taxon>Panagrolaimomorpha</taxon>
        <taxon>Panagrolaimoidea</taxon>
        <taxon>Panagrolaimidae</taxon>
        <taxon>Panagrellus</taxon>
    </lineage>
</organism>
<evidence type="ECO:0000313" key="2">
    <source>
        <dbReference type="WBParaSite" id="Pan_g6839.t1"/>
    </source>
</evidence>
<sequence length="199" mass="23031">MPYPLAKLAYGLRCRLHDLATPVERYKIQVAAANSSICPPAEILQTTNHVYFQYKDNAVELPLVNIGKNSPAYRTRELWLEDQVPFDDAWMTEILQYDRHSLTELGLVMTMKQFTDLSKDDLVAFLQAQKKGFHLFLYVLHTEAIVPLLFNLEGFPSYKLTSGVFFTEWHINEQLTQYKHNTRLEVKIHGATSAHAWFL</sequence>
<dbReference type="WBParaSite" id="Pan_g6839.t1">
    <property type="protein sequence ID" value="Pan_g6839.t1"/>
    <property type="gene ID" value="Pan_g6839"/>
</dbReference>
<accession>A0A7E4W396</accession>